<dbReference type="STRING" id="39060.SAMN05660706_12248"/>
<dbReference type="Proteomes" id="UP000199584">
    <property type="component" value="Unassembled WGS sequence"/>
</dbReference>
<name>A0A1I6E075_9FIRM</name>
<dbReference type="EMBL" id="FOYM01000022">
    <property type="protein sequence ID" value="SFR11140.1"/>
    <property type="molecule type" value="Genomic_DNA"/>
</dbReference>
<dbReference type="Pfam" id="PF08859">
    <property type="entry name" value="DGC"/>
    <property type="match status" value="1"/>
</dbReference>
<reference evidence="2" key="1">
    <citation type="submission" date="2016-10" db="EMBL/GenBank/DDBJ databases">
        <authorList>
            <person name="Varghese N."/>
            <person name="Submissions S."/>
        </authorList>
    </citation>
    <scope>NUCLEOTIDE SEQUENCE [LARGE SCALE GENOMIC DNA]</scope>
    <source>
        <strain evidence="2">DSM 3669</strain>
    </source>
</reference>
<proteinExistence type="predicted"/>
<keyword evidence="2" id="KW-1185">Reference proteome</keyword>
<evidence type="ECO:0000313" key="1">
    <source>
        <dbReference type="EMBL" id="SFR11140.1"/>
    </source>
</evidence>
<protein>
    <submittedName>
        <fullName evidence="1">Uncharacterized protein, contains metal-binding DGC domain</fullName>
    </submittedName>
</protein>
<gene>
    <name evidence="1" type="ORF">SAMN05660706_12248</name>
</gene>
<sequence>MENKTGCGCGCSTVPETEPVNAQSKEQLKENWYLPYMNKKTQGEAVEEKPSPVAVFYCAGASNVGQASMLASVQAANKAGYDKAALLCLASIPAGLKNIYNGAKNARGIVAVDGCPMQCSMKTLRKYELEPDKNIIITKDLSIKKDFDLNAAQDLNKISDHIVQAVNKVYNSVPAE</sequence>
<organism evidence="1 2">
    <name type="scientific">Desulfoscipio geothermicus DSM 3669</name>
    <dbReference type="NCBI Taxonomy" id="1121426"/>
    <lineage>
        <taxon>Bacteria</taxon>
        <taxon>Bacillati</taxon>
        <taxon>Bacillota</taxon>
        <taxon>Clostridia</taxon>
        <taxon>Eubacteriales</taxon>
        <taxon>Desulfallaceae</taxon>
        <taxon>Desulfoscipio</taxon>
    </lineage>
</organism>
<dbReference type="OrthoDB" id="1682385at2"/>
<evidence type="ECO:0000313" key="2">
    <source>
        <dbReference type="Proteomes" id="UP000199584"/>
    </source>
</evidence>
<dbReference type="InterPro" id="IPR014958">
    <property type="entry name" value="DGC"/>
</dbReference>
<dbReference type="AlphaFoldDB" id="A0A1I6E075"/>
<accession>A0A1I6E075</accession>